<dbReference type="PANTHER" id="PTHR22946">
    <property type="entry name" value="DIENELACTONE HYDROLASE DOMAIN-CONTAINING PROTEIN-RELATED"/>
    <property type="match status" value="1"/>
</dbReference>
<gene>
    <name evidence="3" type="ORF">HNQ08_005476</name>
</gene>
<dbReference type="PANTHER" id="PTHR22946:SF12">
    <property type="entry name" value="CONIDIAL PIGMENT BIOSYNTHESIS PROTEIN AYG1 (AFU_ORTHOLOGUE AFUA_2G17550)"/>
    <property type="match status" value="1"/>
</dbReference>
<dbReference type="EMBL" id="JACHFL010000037">
    <property type="protein sequence ID" value="MBB5366347.1"/>
    <property type="molecule type" value="Genomic_DNA"/>
</dbReference>
<dbReference type="SUPFAM" id="SSF53474">
    <property type="entry name" value="alpha/beta-Hydrolases"/>
    <property type="match status" value="1"/>
</dbReference>
<accession>A0A7W8NJQ3</accession>
<keyword evidence="4" id="KW-1185">Reference proteome</keyword>
<dbReference type="Gene3D" id="3.40.50.1820">
    <property type="entry name" value="alpha/beta hydrolase"/>
    <property type="match status" value="1"/>
</dbReference>
<sequence length="461" mass="50722">MGETETTRFNRRELLKRGGQVSVLSGLAAYVGGSQAAAMGGGGPVGSSSGAPERRGASGLKVYFDNPLFDAQLLRSLAHVYYGGADIGECLSTARRIREGNFDSWYHEWWNTAKRVQAAADASLAAGRRVSAREAYLRASNYYRTASIVLYRKPVDSRFMAAFDRQTETFRQAAALFSPAVERVAIPFEGTTLPGYFYKVDDSGQSRPTVIATGGYDGTLEELYFWNAAAALKRGYNCLSFDGPGQGAALVKQGLSMRPDWENVVRPVVDYALTRRDIDPKRIALAGLSFGGYLAPRAASGEHRLAACIADTGQYDLLAALKRALPLPQQTLDRLPDVNPAVLQPIFDRLMRDPTQAWSLRRVMWVHGLATPFDYVRATAEYNLIGRAERITCPTLVTRAENDPISAFARQLYDALKVPKEYIEFTAAEGAGEHVEDGARALYHQRTFDWLDKVLGVTADH</sequence>
<proteinExistence type="inferred from homology"/>
<dbReference type="Proteomes" id="UP000552709">
    <property type="component" value="Unassembled WGS sequence"/>
</dbReference>
<evidence type="ECO:0000313" key="4">
    <source>
        <dbReference type="Proteomes" id="UP000552709"/>
    </source>
</evidence>
<dbReference type="Gene3D" id="1.20.1440.110">
    <property type="entry name" value="acylaminoacyl peptidase"/>
    <property type="match status" value="1"/>
</dbReference>
<keyword evidence="3" id="KW-0378">Hydrolase</keyword>
<comment type="caution">
    <text evidence="3">The sequence shown here is derived from an EMBL/GenBank/DDBJ whole genome shotgun (WGS) entry which is preliminary data.</text>
</comment>
<name>A0A7W8NJQ3_9DEIO</name>
<reference evidence="3 4" key="1">
    <citation type="submission" date="2020-08" db="EMBL/GenBank/DDBJ databases">
        <title>Genomic Encyclopedia of Type Strains, Phase IV (KMG-IV): sequencing the most valuable type-strain genomes for metagenomic binning, comparative biology and taxonomic classification.</title>
        <authorList>
            <person name="Goeker M."/>
        </authorList>
    </citation>
    <scope>NUCLEOTIDE SEQUENCE [LARGE SCALE GENOMIC DNA]</scope>
    <source>
        <strain evidence="3 4">DSM 27939</strain>
    </source>
</reference>
<evidence type="ECO:0000259" key="2">
    <source>
        <dbReference type="Pfam" id="PF12697"/>
    </source>
</evidence>
<comment type="similarity">
    <text evidence="1">Belongs to the AB hydrolase superfamily. FUS2 hydrolase family.</text>
</comment>
<dbReference type="Pfam" id="PF12697">
    <property type="entry name" value="Abhydrolase_6"/>
    <property type="match status" value="1"/>
</dbReference>
<organism evidence="3 4">
    <name type="scientific">Deinococcus humi</name>
    <dbReference type="NCBI Taxonomy" id="662880"/>
    <lineage>
        <taxon>Bacteria</taxon>
        <taxon>Thermotogati</taxon>
        <taxon>Deinococcota</taxon>
        <taxon>Deinococci</taxon>
        <taxon>Deinococcales</taxon>
        <taxon>Deinococcaceae</taxon>
        <taxon>Deinococcus</taxon>
    </lineage>
</organism>
<dbReference type="InterPro" id="IPR029058">
    <property type="entry name" value="AB_hydrolase_fold"/>
</dbReference>
<dbReference type="GO" id="GO:0016787">
    <property type="term" value="F:hydrolase activity"/>
    <property type="evidence" value="ECO:0007669"/>
    <property type="project" value="UniProtKB-KW"/>
</dbReference>
<evidence type="ECO:0000313" key="3">
    <source>
        <dbReference type="EMBL" id="MBB5366347.1"/>
    </source>
</evidence>
<protein>
    <submittedName>
        <fullName evidence="3">Alpha-beta hydrolase superfamily lysophospholipase</fullName>
    </submittedName>
</protein>
<dbReference type="RefSeq" id="WP_221284549.1">
    <property type="nucleotide sequence ID" value="NZ_JACHFL010000037.1"/>
</dbReference>
<feature type="domain" description="AB hydrolase-1" evidence="2">
    <location>
        <begin position="229"/>
        <end position="432"/>
    </location>
</feature>
<dbReference type="InterPro" id="IPR050261">
    <property type="entry name" value="FrsA_esterase"/>
</dbReference>
<dbReference type="AlphaFoldDB" id="A0A7W8NJQ3"/>
<dbReference type="PROSITE" id="PS51318">
    <property type="entry name" value="TAT"/>
    <property type="match status" value="1"/>
</dbReference>
<evidence type="ECO:0000256" key="1">
    <source>
        <dbReference type="ARBA" id="ARBA00038115"/>
    </source>
</evidence>
<dbReference type="InterPro" id="IPR006311">
    <property type="entry name" value="TAT_signal"/>
</dbReference>
<dbReference type="InterPro" id="IPR000073">
    <property type="entry name" value="AB_hydrolase_1"/>
</dbReference>